<reference evidence="2" key="1">
    <citation type="submission" date="2018-08" db="EMBL/GenBank/DDBJ databases">
        <authorList>
            <person name="Chevrot R."/>
        </authorList>
    </citation>
    <scope>NUCLEOTIDE SEQUENCE [LARGE SCALE GENOMIC DNA]</scope>
</reference>
<dbReference type="AlphaFoldDB" id="A0A383R5C3"/>
<evidence type="ECO:0000313" key="1">
    <source>
        <dbReference type="EMBL" id="SYX82160.1"/>
    </source>
</evidence>
<organism evidence="1 2">
    <name type="scientific">Paenibacillus alvei</name>
    <name type="common">Bacillus alvei</name>
    <dbReference type="NCBI Taxonomy" id="44250"/>
    <lineage>
        <taxon>Bacteria</taxon>
        <taxon>Bacillati</taxon>
        <taxon>Bacillota</taxon>
        <taxon>Bacilli</taxon>
        <taxon>Bacillales</taxon>
        <taxon>Paenibacillaceae</taxon>
        <taxon>Paenibacillus</taxon>
    </lineage>
</organism>
<proteinExistence type="predicted"/>
<dbReference type="RefSeq" id="WP_072731629.1">
    <property type="nucleotide sequence ID" value="NZ_LS992241.1"/>
</dbReference>
<dbReference type="Proteomes" id="UP000304148">
    <property type="component" value="Chromosome"/>
</dbReference>
<name>A0A383R5C3_PAEAL</name>
<sequence>MQHFITDMIGQMSYTQRHMARVLDAERQVAVRMAQIVHALPDVDPQFGGENDYKEYSQALTKSIVAYLNGIAELEEAMAEQLQHVLKEISDDAEE</sequence>
<evidence type="ECO:0000313" key="2">
    <source>
        <dbReference type="Proteomes" id="UP000304148"/>
    </source>
</evidence>
<gene>
    <name evidence="1" type="ORF">PBLR_10580</name>
</gene>
<evidence type="ECO:0008006" key="3">
    <source>
        <dbReference type="Google" id="ProtNLM"/>
    </source>
</evidence>
<accession>A0A383R5C3</accession>
<dbReference type="EMBL" id="LS992241">
    <property type="protein sequence ID" value="SYX82160.1"/>
    <property type="molecule type" value="Genomic_DNA"/>
</dbReference>
<protein>
    <recommendedName>
        <fullName evidence="3">Nucleoside-diphosphate sugar epimerase</fullName>
    </recommendedName>
</protein>